<protein>
    <submittedName>
        <fullName evidence="1">Uncharacterized protein</fullName>
    </submittedName>
</protein>
<proteinExistence type="predicted"/>
<sequence>MRSVQAYSVAHTLAEAIKSSNRKLIDLTIRREIQANKNDVVKAALKQVGKMADQERVGKIVNRLIEAVQTANPEQLREAIAWQAKLIDKEQDELAARLDTAIASRRGEEREEACSLLGRSRKTYVDDGLVSCMGITALHVACGNYVLHKEHRAQFNEMIRDLLEAGANPCRAAGRKVANRAGHWVEVDPGKTVSEICRGNMPPALTDYFSSQVAEPVVNHRSENQMVDKRSERIKEAYANSMKDYESSMEELDEYFGVAA</sequence>
<comment type="caution">
    <text evidence="1">The sequence shown here is derived from an EMBL/GenBank/DDBJ whole genome shotgun (WGS) entry which is preliminary data.</text>
</comment>
<accession>A0A0A0EW82</accession>
<dbReference type="AlphaFoldDB" id="A0A0A0EW82"/>
<dbReference type="EMBL" id="AVPT01000023">
    <property type="protein sequence ID" value="KGM54809.1"/>
    <property type="molecule type" value="Genomic_DNA"/>
</dbReference>
<organism evidence="1 2">
    <name type="scientific">Lysobacter arseniciresistens ZS79</name>
    <dbReference type="NCBI Taxonomy" id="913325"/>
    <lineage>
        <taxon>Bacteria</taxon>
        <taxon>Pseudomonadati</taxon>
        <taxon>Pseudomonadota</taxon>
        <taxon>Gammaproteobacteria</taxon>
        <taxon>Lysobacterales</taxon>
        <taxon>Lysobacteraceae</taxon>
        <taxon>Novilysobacter</taxon>
    </lineage>
</organism>
<keyword evidence="2" id="KW-1185">Reference proteome</keyword>
<name>A0A0A0EW82_9GAMM</name>
<dbReference type="Proteomes" id="UP000029989">
    <property type="component" value="Unassembled WGS sequence"/>
</dbReference>
<evidence type="ECO:0000313" key="2">
    <source>
        <dbReference type="Proteomes" id="UP000029989"/>
    </source>
</evidence>
<reference evidence="1 2" key="1">
    <citation type="journal article" date="2015" name="Stand. Genomic Sci.">
        <title>Genomic information of the arsenic-resistant bacterium Lysobacter arseniciresistens type strain ZS79(T) and comparison of Lysobacter draft genomes.</title>
        <authorList>
            <person name="Liu L."/>
            <person name="Zhang S."/>
            <person name="Luo M."/>
            <person name="Wang G."/>
        </authorList>
    </citation>
    <scope>NUCLEOTIDE SEQUENCE [LARGE SCALE GENOMIC DNA]</scope>
    <source>
        <strain evidence="1 2">ZS79</strain>
    </source>
</reference>
<evidence type="ECO:0000313" key="1">
    <source>
        <dbReference type="EMBL" id="KGM54809.1"/>
    </source>
</evidence>
<gene>
    <name evidence="1" type="ORF">N799_08645</name>
</gene>